<name>A0A2M6WW22_9BACT</name>
<protein>
    <submittedName>
        <fullName evidence="2">Uncharacterized protein</fullName>
    </submittedName>
</protein>
<accession>A0A2M6WW22</accession>
<gene>
    <name evidence="2" type="ORF">COT82_00115</name>
</gene>
<comment type="caution">
    <text evidence="2">The sequence shown here is derived from an EMBL/GenBank/DDBJ whole genome shotgun (WGS) entry which is preliminary data.</text>
</comment>
<evidence type="ECO:0000313" key="3">
    <source>
        <dbReference type="Proteomes" id="UP000230481"/>
    </source>
</evidence>
<dbReference type="Proteomes" id="UP000230481">
    <property type="component" value="Unassembled WGS sequence"/>
</dbReference>
<evidence type="ECO:0000256" key="1">
    <source>
        <dbReference type="SAM" id="MobiDB-lite"/>
    </source>
</evidence>
<feature type="compositionally biased region" description="Basic and acidic residues" evidence="1">
    <location>
        <begin position="230"/>
        <end position="264"/>
    </location>
</feature>
<dbReference type="AlphaFoldDB" id="A0A2M6WW22"/>
<proteinExistence type="predicted"/>
<dbReference type="EMBL" id="PFAA01000002">
    <property type="protein sequence ID" value="PIT96995.1"/>
    <property type="molecule type" value="Genomic_DNA"/>
</dbReference>
<evidence type="ECO:0000313" key="2">
    <source>
        <dbReference type="EMBL" id="PIT96995.1"/>
    </source>
</evidence>
<sequence>MLLPRGALNEFAVYGSYPLRNRKSVAHAVCSENYGNCAGAEEHVYGKRIVDEGVVGNRKDSQTITYSEQSPRKRPVLVRISPHKADGWDCSARIGNNREIKYKLCLRSFVVNEAPPHERGDANCSAYELPSLWLSPYSSPQCEHCDENGVEETEDGRPNIARRAGTAIGEQECKAEKRPDAPAHEVRLNLSLENPNRVGNDADHNNQTSNLTNRFCVQATPPFLSTDQNRGNDGDALEHADEHGPEHGHTAHPDSLENHRRLNRDEDDPHCEGNSLNAGSSESHPHLWRKRHRIHENQTDYHHLKELALQETPEPSIQSFNCTHRRPPIYLVGNVRF</sequence>
<feature type="region of interest" description="Disordered" evidence="1">
    <location>
        <begin position="221"/>
        <end position="287"/>
    </location>
</feature>
<organism evidence="2 3">
    <name type="scientific">Candidatus Campbellbacteria bacterium CG10_big_fil_rev_8_21_14_0_10_35_52</name>
    <dbReference type="NCBI Taxonomy" id="1974527"/>
    <lineage>
        <taxon>Bacteria</taxon>
        <taxon>Candidatus Campbelliibacteriota</taxon>
    </lineage>
</organism>
<reference evidence="3" key="1">
    <citation type="submission" date="2017-09" db="EMBL/GenBank/DDBJ databases">
        <title>Depth-based differentiation of microbial function through sediment-hosted aquifers and enrichment of novel symbionts in the deep terrestrial subsurface.</title>
        <authorList>
            <person name="Probst A.J."/>
            <person name="Ladd B."/>
            <person name="Jarett J.K."/>
            <person name="Geller-Mcgrath D.E."/>
            <person name="Sieber C.M.K."/>
            <person name="Emerson J.B."/>
            <person name="Anantharaman K."/>
            <person name="Thomas B.C."/>
            <person name="Malmstrom R."/>
            <person name="Stieglmeier M."/>
            <person name="Klingl A."/>
            <person name="Woyke T."/>
            <person name="Ryan C.M."/>
            <person name="Banfield J.F."/>
        </authorList>
    </citation>
    <scope>NUCLEOTIDE SEQUENCE [LARGE SCALE GENOMIC DNA]</scope>
</reference>